<evidence type="ECO:0000313" key="4">
    <source>
        <dbReference type="Proteomes" id="UP000325902"/>
    </source>
</evidence>
<feature type="region of interest" description="Disordered" evidence="1">
    <location>
        <begin position="686"/>
        <end position="751"/>
    </location>
</feature>
<evidence type="ECO:0000313" key="3">
    <source>
        <dbReference type="EMBL" id="KAB2574519.1"/>
    </source>
</evidence>
<name>A0A5N5D9X1_9PEZI</name>
<feature type="transmembrane region" description="Helical" evidence="2">
    <location>
        <begin position="886"/>
        <end position="910"/>
    </location>
</feature>
<feature type="compositionally biased region" description="Polar residues" evidence="1">
    <location>
        <begin position="523"/>
        <end position="542"/>
    </location>
</feature>
<feature type="region of interest" description="Disordered" evidence="1">
    <location>
        <begin position="1041"/>
        <end position="1073"/>
    </location>
</feature>
<feature type="region of interest" description="Disordered" evidence="1">
    <location>
        <begin position="519"/>
        <end position="615"/>
    </location>
</feature>
<feature type="region of interest" description="Disordered" evidence="1">
    <location>
        <begin position="765"/>
        <end position="878"/>
    </location>
</feature>
<reference evidence="3 4" key="1">
    <citation type="journal article" date="2019" name="Sci. Rep.">
        <title>A multi-omics analysis of the grapevine pathogen Lasiodiplodia theobromae reveals that temperature affects the expression of virulence- and pathogenicity-related genes.</title>
        <authorList>
            <person name="Felix C."/>
            <person name="Meneses R."/>
            <person name="Goncalves M.F.M."/>
            <person name="Tilleman L."/>
            <person name="Duarte A.S."/>
            <person name="Jorrin-Novo J.V."/>
            <person name="Van de Peer Y."/>
            <person name="Deforce D."/>
            <person name="Van Nieuwerburgh F."/>
            <person name="Esteves A.C."/>
            <person name="Alves A."/>
        </authorList>
    </citation>
    <scope>NUCLEOTIDE SEQUENCE [LARGE SCALE GENOMIC DNA]</scope>
    <source>
        <strain evidence="3 4">LA-SOL3</strain>
    </source>
</reference>
<evidence type="ECO:0000256" key="1">
    <source>
        <dbReference type="SAM" id="MobiDB-lite"/>
    </source>
</evidence>
<proteinExistence type="predicted"/>
<protein>
    <recommendedName>
        <fullName evidence="5">Glycoprotease family protein</fullName>
    </recommendedName>
</protein>
<feature type="compositionally biased region" description="Low complexity" evidence="1">
    <location>
        <begin position="922"/>
        <end position="938"/>
    </location>
</feature>
<feature type="compositionally biased region" description="Pro residues" evidence="1">
    <location>
        <begin position="777"/>
        <end position="794"/>
    </location>
</feature>
<feature type="compositionally biased region" description="Polar residues" evidence="1">
    <location>
        <begin position="384"/>
        <end position="394"/>
    </location>
</feature>
<feature type="region of interest" description="Disordered" evidence="1">
    <location>
        <begin position="383"/>
        <end position="437"/>
    </location>
</feature>
<feature type="region of interest" description="Disordered" evidence="1">
    <location>
        <begin position="914"/>
        <end position="945"/>
    </location>
</feature>
<feature type="region of interest" description="Disordered" evidence="1">
    <location>
        <begin position="98"/>
        <end position="125"/>
    </location>
</feature>
<feature type="compositionally biased region" description="Polar residues" evidence="1">
    <location>
        <begin position="312"/>
        <end position="323"/>
    </location>
</feature>
<keyword evidence="2" id="KW-0812">Transmembrane</keyword>
<feature type="compositionally biased region" description="Polar residues" evidence="1">
    <location>
        <begin position="286"/>
        <end position="304"/>
    </location>
</feature>
<gene>
    <name evidence="3" type="ORF">DBV05_g6903</name>
</gene>
<dbReference type="Proteomes" id="UP000325902">
    <property type="component" value="Unassembled WGS sequence"/>
</dbReference>
<keyword evidence="4" id="KW-1185">Reference proteome</keyword>
<organism evidence="3 4">
    <name type="scientific">Lasiodiplodia theobromae</name>
    <dbReference type="NCBI Taxonomy" id="45133"/>
    <lineage>
        <taxon>Eukaryota</taxon>
        <taxon>Fungi</taxon>
        <taxon>Dikarya</taxon>
        <taxon>Ascomycota</taxon>
        <taxon>Pezizomycotina</taxon>
        <taxon>Dothideomycetes</taxon>
        <taxon>Dothideomycetes incertae sedis</taxon>
        <taxon>Botryosphaeriales</taxon>
        <taxon>Botryosphaeriaceae</taxon>
        <taxon>Lasiodiplodia</taxon>
    </lineage>
</organism>
<keyword evidence="2" id="KW-0472">Membrane</keyword>
<evidence type="ECO:0008006" key="5">
    <source>
        <dbReference type="Google" id="ProtNLM"/>
    </source>
</evidence>
<feature type="compositionally biased region" description="Low complexity" evidence="1">
    <location>
        <begin position="688"/>
        <end position="701"/>
    </location>
</feature>
<feature type="compositionally biased region" description="Polar residues" evidence="1">
    <location>
        <begin position="1062"/>
        <end position="1072"/>
    </location>
</feature>
<comment type="caution">
    <text evidence="3">The sequence shown here is derived from an EMBL/GenBank/DDBJ whole genome shotgun (WGS) entry which is preliminary data.</text>
</comment>
<feature type="region of interest" description="Disordered" evidence="1">
    <location>
        <begin position="224"/>
        <end position="324"/>
    </location>
</feature>
<accession>A0A5N5D9X1</accession>
<evidence type="ECO:0000256" key="2">
    <source>
        <dbReference type="SAM" id="Phobius"/>
    </source>
</evidence>
<feature type="compositionally biased region" description="Polar residues" evidence="1">
    <location>
        <begin position="736"/>
        <end position="749"/>
    </location>
</feature>
<feature type="compositionally biased region" description="Basic and acidic residues" evidence="1">
    <location>
        <begin position="543"/>
        <end position="556"/>
    </location>
</feature>
<dbReference type="OrthoDB" id="10259622at2759"/>
<sequence>MATLNPGTIYTGPDLVEDSKIQRVTRFPAAADFRSPVQPPAGLDSWQVQSGNFRAPPPYETPQTGNLMETQGVVGGYQPSQNWAYDASRVAAQNAFAKQKRMSSHLNKSRSKRRNKPFGQTMRPAIAVDTSYSRHRGPAPRQVFPAAVGGLFATGKPGMVPPEEEKVPSKFKWLGLAKSASIRKLRSDDRKESLDKLAPTYELQEKGSFPEDDGFRFKSKTMRRNAPEVKPETKPVMVPFVPGPPPDPPVAQISVPETPENIQPPRMSPLDVSPSDRPITVGLTVSPEQVSDYDTPQSAQSGNNLGVHPANHQRSNSPASAETPTIIVTPAREKAGWLFPIDNRPRPASSVYSRATNAYTMYNPSREYIPPVPAIPANFETRNDNSPGGISTANGFVVSESPSPSEPAPPQPAASSKAQEIANTKKPRVTSDATLFEEDQTPQSAGTLRGPTGLYIDTNIPPTPHRSKGWWNIITTPFEFTPSRFRFAPGTPSDASTPMIPMILSRFSRSPDLHRNFSARSRAAQTPQSSTTAFTSPATWERSSSDESPVRTHDDLGISTIPSRESLDRSYQPEGAQSAISASDREIPVALGPGFEAKADSPTNPAPPSHNNSNNVFHLSNHYHFNGVPFYRDRDFVRSDTLRSTDTTPVVAVASLGTVLSARAVHEPHDPTSTPRSMNAYVEDAPAEPRAATAAATPRRSTSTRRSSRPHDISMPAPAGAIPSSRRTSADVPVSSRRTSSEIPQSNQRPAAGFLYSNHRAAEAPYSNQREQAPVPYSNPPAPAEAPYFPPPPTQVHHHHHHQQNNYFTQDPPSYGSLNEPLERGGTRRPFPGSPHYTEKVQKAPKAPKAPRRKGAGGYWHLFPKRNHAKQDPNDPAAKKKKKRRCCCWCCCIFFLILLIIMAALLGTLLPRRHSSDGGTSGTSSTGGSSTSPDGSPSATNVPDTPSVWLNLTGFPPIPTGVATIAQPDNNYEESGCVSPQTMWSCAVPKEQQQELEPNEPNQPNFKFQIKFVNGTISNTTALQPTKVKRSIQQRRWLNFLRTRDEPTPSPSAPSREDQAFLGNTTDGNSSPFAGEDTPFFISFLNGEHVSSKRLAKRQSSTNGTIADIIPDPDIASDGTAAAANLLFFPANQPLKLYNRGTPTEHYGFYNYFDRSIFLKNNIAVNSTDTGEIQADRDGGSTKDAAKVRCTWRQTRYLVQIWTNSEDSKALLPTSTSSGASSTASSAVNFDRPGSFPYPVTITLDRHGGNITEKMIYCYGMDDEGRIIDDSAKLQLENRDFSGTLVNPASGPFGNVNVTLAEGGPGGIDGGTGGCGCKWRNWENA</sequence>
<dbReference type="EMBL" id="VCHE01000043">
    <property type="protein sequence ID" value="KAB2574519.1"/>
    <property type="molecule type" value="Genomic_DNA"/>
</dbReference>
<keyword evidence="2" id="KW-1133">Transmembrane helix</keyword>
<feature type="compositionally biased region" description="Basic residues" evidence="1">
    <location>
        <begin position="98"/>
        <end position="116"/>
    </location>
</feature>